<gene>
    <name evidence="1" type="ORF">CRG98_039263</name>
</gene>
<evidence type="ECO:0000313" key="2">
    <source>
        <dbReference type="Proteomes" id="UP000233551"/>
    </source>
</evidence>
<name>A0A2I0IAF7_PUNGR</name>
<protein>
    <submittedName>
        <fullName evidence="1">Uncharacterized protein</fullName>
    </submittedName>
</protein>
<evidence type="ECO:0000313" key="1">
    <source>
        <dbReference type="EMBL" id="PKI40346.1"/>
    </source>
</evidence>
<keyword evidence="2" id="KW-1185">Reference proteome</keyword>
<proteinExistence type="predicted"/>
<dbReference type="EMBL" id="PGOL01003597">
    <property type="protein sequence ID" value="PKI40346.1"/>
    <property type="molecule type" value="Genomic_DNA"/>
</dbReference>
<sequence>MTKQRRRIEAVWAAELRASWSSGTGELRAVSSSARKFELSAGVCTGTSERVGTEGPPGAELRVFGIGELWASGPNELRVSERISELRENV</sequence>
<organism evidence="1 2">
    <name type="scientific">Punica granatum</name>
    <name type="common">Pomegranate</name>
    <dbReference type="NCBI Taxonomy" id="22663"/>
    <lineage>
        <taxon>Eukaryota</taxon>
        <taxon>Viridiplantae</taxon>
        <taxon>Streptophyta</taxon>
        <taxon>Embryophyta</taxon>
        <taxon>Tracheophyta</taxon>
        <taxon>Spermatophyta</taxon>
        <taxon>Magnoliopsida</taxon>
        <taxon>eudicotyledons</taxon>
        <taxon>Gunneridae</taxon>
        <taxon>Pentapetalae</taxon>
        <taxon>rosids</taxon>
        <taxon>malvids</taxon>
        <taxon>Myrtales</taxon>
        <taxon>Lythraceae</taxon>
        <taxon>Punica</taxon>
    </lineage>
</organism>
<comment type="caution">
    <text evidence="1">The sequence shown here is derived from an EMBL/GenBank/DDBJ whole genome shotgun (WGS) entry which is preliminary data.</text>
</comment>
<accession>A0A2I0IAF7</accession>
<dbReference type="AlphaFoldDB" id="A0A2I0IAF7"/>
<reference evidence="1 2" key="1">
    <citation type="submission" date="2017-11" db="EMBL/GenBank/DDBJ databases">
        <title>De-novo sequencing of pomegranate (Punica granatum L.) genome.</title>
        <authorList>
            <person name="Akparov Z."/>
            <person name="Amiraslanov A."/>
            <person name="Hajiyeva S."/>
            <person name="Abbasov M."/>
            <person name="Kaur K."/>
            <person name="Hamwieh A."/>
            <person name="Solovyev V."/>
            <person name="Salamov A."/>
            <person name="Braich B."/>
            <person name="Kosarev P."/>
            <person name="Mahmoud A."/>
            <person name="Hajiyev E."/>
            <person name="Babayeva S."/>
            <person name="Izzatullayeva V."/>
            <person name="Mammadov A."/>
            <person name="Mammadov A."/>
            <person name="Sharifova S."/>
            <person name="Ojaghi J."/>
            <person name="Eynullazada K."/>
            <person name="Bayramov B."/>
            <person name="Abdulazimova A."/>
            <person name="Shahmuradov I."/>
        </authorList>
    </citation>
    <scope>NUCLEOTIDE SEQUENCE [LARGE SCALE GENOMIC DNA]</scope>
    <source>
        <strain evidence="2">cv. AG2017</strain>
        <tissue evidence="1">Leaf</tissue>
    </source>
</reference>
<dbReference type="Proteomes" id="UP000233551">
    <property type="component" value="Unassembled WGS sequence"/>
</dbReference>